<dbReference type="GO" id="GO:0045944">
    <property type="term" value="P:positive regulation of transcription by RNA polymerase II"/>
    <property type="evidence" value="ECO:0007669"/>
    <property type="project" value="InterPro"/>
</dbReference>
<keyword evidence="2" id="KW-0805">Transcription regulation</keyword>
<dbReference type="GO" id="GO:0046983">
    <property type="term" value="F:protein dimerization activity"/>
    <property type="evidence" value="ECO:0007669"/>
    <property type="project" value="InterPro"/>
</dbReference>
<organism evidence="10 11">
    <name type="scientific">Phaseolus coccineus</name>
    <name type="common">Scarlet runner bean</name>
    <name type="synonym">Phaseolus multiflorus</name>
    <dbReference type="NCBI Taxonomy" id="3886"/>
    <lineage>
        <taxon>Eukaryota</taxon>
        <taxon>Viridiplantae</taxon>
        <taxon>Streptophyta</taxon>
        <taxon>Embryophyta</taxon>
        <taxon>Tracheophyta</taxon>
        <taxon>Spermatophyta</taxon>
        <taxon>Magnoliopsida</taxon>
        <taxon>eudicotyledons</taxon>
        <taxon>Gunneridae</taxon>
        <taxon>Pentapetalae</taxon>
        <taxon>rosids</taxon>
        <taxon>fabids</taxon>
        <taxon>Fabales</taxon>
        <taxon>Fabaceae</taxon>
        <taxon>Papilionoideae</taxon>
        <taxon>50 kb inversion clade</taxon>
        <taxon>NPAAA clade</taxon>
        <taxon>indigoferoid/millettioid clade</taxon>
        <taxon>Phaseoleae</taxon>
        <taxon>Phaseolus</taxon>
    </lineage>
</organism>
<keyword evidence="5" id="KW-0539">Nucleus</keyword>
<dbReference type="SMART" id="SM00432">
    <property type="entry name" value="MADS"/>
    <property type="match status" value="1"/>
</dbReference>
<comment type="subcellular location">
    <subcellularLocation>
        <location evidence="1">Nucleus</location>
    </subcellularLocation>
</comment>
<dbReference type="Gene3D" id="3.40.1810.10">
    <property type="entry name" value="Transcription factor, MADS-box"/>
    <property type="match status" value="1"/>
</dbReference>
<comment type="caution">
    <text evidence="10">The sequence shown here is derived from an EMBL/GenBank/DDBJ whole genome shotgun (WGS) entry which is preliminary data.</text>
</comment>
<evidence type="ECO:0000256" key="2">
    <source>
        <dbReference type="ARBA" id="ARBA00023015"/>
    </source>
</evidence>
<dbReference type="PROSITE" id="PS50066">
    <property type="entry name" value="MADS_BOX_2"/>
    <property type="match status" value="1"/>
</dbReference>
<keyword evidence="11" id="KW-1185">Reference proteome</keyword>
<dbReference type="PRINTS" id="PR00404">
    <property type="entry name" value="MADSDOMAIN"/>
</dbReference>
<sequence length="368" mass="42388">MYDDKEIEDEGCVMLWFRLDITRHDLSFVPSRKRGEVRREEAPSTNEKQRLSAIHTTQQPHSGCYLIRGTHILVRSVSLRYALSTRHFTPLQFHLDNASHPPFLFLSSSFSLSLSQSPFLQHTTEMGRGRVQLKRIENKTSQQVTFSKRRTGLLKKAHEISVLCDAQVALIMFSTKGKLFEYSSERSMEDVLERYERYTHTALTGTNNDSEGNWSFEYIKLNAKVEVLERNVRNFLGNELDPLNLKELQSLEQQLDASLKRIRTRKNQVMNQSISELHKRARTLQEQNSKLTKMKEKGKTLTERPQIVPETLGQNSTNLNLCSPQLLPSQRLLTLSGTLQGRTRVEERGEAQTVPTANSLIPPWMLHI</sequence>
<feature type="domain" description="MADS-box" evidence="8">
    <location>
        <begin position="126"/>
        <end position="186"/>
    </location>
</feature>
<evidence type="ECO:0000256" key="7">
    <source>
        <dbReference type="SAM" id="MobiDB-lite"/>
    </source>
</evidence>
<dbReference type="GO" id="GO:0003700">
    <property type="term" value="F:DNA-binding transcription factor activity"/>
    <property type="evidence" value="ECO:0007669"/>
    <property type="project" value="InterPro"/>
</dbReference>
<evidence type="ECO:0000256" key="1">
    <source>
        <dbReference type="ARBA" id="ARBA00004123"/>
    </source>
</evidence>
<dbReference type="AlphaFoldDB" id="A0AAN9NPL8"/>
<keyword evidence="6" id="KW-0175">Coiled coil</keyword>
<dbReference type="InterPro" id="IPR002100">
    <property type="entry name" value="TF_MADSbox"/>
</dbReference>
<feature type="coiled-coil region" evidence="6">
    <location>
        <begin position="245"/>
        <end position="304"/>
    </location>
</feature>
<feature type="compositionally biased region" description="Basic and acidic residues" evidence="7">
    <location>
        <begin position="33"/>
        <end position="50"/>
    </location>
</feature>
<reference evidence="10 11" key="1">
    <citation type="submission" date="2024-01" db="EMBL/GenBank/DDBJ databases">
        <title>The genomes of 5 underutilized Papilionoideae crops provide insights into root nodulation and disease resistanc.</title>
        <authorList>
            <person name="Jiang F."/>
        </authorList>
    </citation>
    <scope>NUCLEOTIDE SEQUENCE [LARGE SCALE GENOMIC DNA]</scope>
    <source>
        <strain evidence="10">JINMINGXINNONG_FW02</strain>
        <tissue evidence="10">Leaves</tissue>
    </source>
</reference>
<evidence type="ECO:0000256" key="4">
    <source>
        <dbReference type="ARBA" id="ARBA00023163"/>
    </source>
</evidence>
<evidence type="ECO:0000256" key="3">
    <source>
        <dbReference type="ARBA" id="ARBA00023125"/>
    </source>
</evidence>
<dbReference type="InterPro" id="IPR036879">
    <property type="entry name" value="TF_MADSbox_sf"/>
</dbReference>
<evidence type="ECO:0000313" key="11">
    <source>
        <dbReference type="Proteomes" id="UP001374584"/>
    </source>
</evidence>
<protein>
    <submittedName>
        <fullName evidence="10">Uncharacterized protein</fullName>
    </submittedName>
</protein>
<dbReference type="Proteomes" id="UP001374584">
    <property type="component" value="Unassembled WGS sequence"/>
</dbReference>
<feature type="region of interest" description="Disordered" evidence="7">
    <location>
        <begin position="32"/>
        <end position="54"/>
    </location>
</feature>
<evidence type="ECO:0000256" key="5">
    <source>
        <dbReference type="ARBA" id="ARBA00023242"/>
    </source>
</evidence>
<accession>A0AAN9NPL8</accession>
<evidence type="ECO:0000256" key="6">
    <source>
        <dbReference type="SAM" id="Coils"/>
    </source>
</evidence>
<keyword evidence="3" id="KW-0238">DNA-binding</keyword>
<feature type="domain" description="K-box" evidence="9">
    <location>
        <begin position="211"/>
        <end position="301"/>
    </location>
</feature>
<evidence type="ECO:0000259" key="8">
    <source>
        <dbReference type="PROSITE" id="PS50066"/>
    </source>
</evidence>
<dbReference type="PANTHER" id="PTHR48019">
    <property type="entry name" value="SERUM RESPONSE FACTOR HOMOLOG"/>
    <property type="match status" value="1"/>
</dbReference>
<dbReference type="PROSITE" id="PS51297">
    <property type="entry name" value="K_BOX"/>
    <property type="match status" value="1"/>
</dbReference>
<dbReference type="Pfam" id="PF00319">
    <property type="entry name" value="SRF-TF"/>
    <property type="match status" value="1"/>
</dbReference>
<dbReference type="FunFam" id="3.40.1810.10:FF:000003">
    <property type="entry name" value="MADS-box transcription factor MADS-MC"/>
    <property type="match status" value="1"/>
</dbReference>
<evidence type="ECO:0000259" key="9">
    <source>
        <dbReference type="PROSITE" id="PS51297"/>
    </source>
</evidence>
<evidence type="ECO:0000313" key="10">
    <source>
        <dbReference type="EMBL" id="KAK7374662.1"/>
    </source>
</evidence>
<dbReference type="GO" id="GO:0005634">
    <property type="term" value="C:nucleus"/>
    <property type="evidence" value="ECO:0007669"/>
    <property type="project" value="UniProtKB-SubCell"/>
</dbReference>
<dbReference type="EMBL" id="JAYMYR010000003">
    <property type="protein sequence ID" value="KAK7374662.1"/>
    <property type="molecule type" value="Genomic_DNA"/>
</dbReference>
<dbReference type="SUPFAM" id="SSF55455">
    <property type="entry name" value="SRF-like"/>
    <property type="match status" value="1"/>
</dbReference>
<dbReference type="CDD" id="cd00265">
    <property type="entry name" value="MADS_MEF2_like"/>
    <property type="match status" value="1"/>
</dbReference>
<dbReference type="InterPro" id="IPR050142">
    <property type="entry name" value="MADS-box/MEF2_TF"/>
</dbReference>
<name>A0AAN9NPL8_PHACN</name>
<dbReference type="Pfam" id="PF01486">
    <property type="entry name" value="K-box"/>
    <property type="match status" value="1"/>
</dbReference>
<dbReference type="InterPro" id="IPR033896">
    <property type="entry name" value="MEF2-like_N"/>
</dbReference>
<proteinExistence type="predicted"/>
<dbReference type="GO" id="GO:0000977">
    <property type="term" value="F:RNA polymerase II transcription regulatory region sequence-specific DNA binding"/>
    <property type="evidence" value="ECO:0007669"/>
    <property type="project" value="InterPro"/>
</dbReference>
<gene>
    <name evidence="10" type="ORF">VNO80_08099</name>
</gene>
<dbReference type="InterPro" id="IPR002487">
    <property type="entry name" value="TF_Kbox"/>
</dbReference>
<keyword evidence="4" id="KW-0804">Transcription</keyword>